<dbReference type="EMBL" id="KN881643">
    <property type="protein sequence ID" value="KIY52498.1"/>
    <property type="molecule type" value="Genomic_DNA"/>
</dbReference>
<proteinExistence type="predicted"/>
<dbReference type="OrthoDB" id="3132318at2759"/>
<dbReference type="AlphaFoldDB" id="A0A0D7ANZ4"/>
<name>A0A0D7ANZ4_9AGAR</name>
<organism evidence="1 2">
    <name type="scientific">Fistulina hepatica ATCC 64428</name>
    <dbReference type="NCBI Taxonomy" id="1128425"/>
    <lineage>
        <taxon>Eukaryota</taxon>
        <taxon>Fungi</taxon>
        <taxon>Dikarya</taxon>
        <taxon>Basidiomycota</taxon>
        <taxon>Agaricomycotina</taxon>
        <taxon>Agaricomycetes</taxon>
        <taxon>Agaricomycetidae</taxon>
        <taxon>Agaricales</taxon>
        <taxon>Fistulinaceae</taxon>
        <taxon>Fistulina</taxon>
    </lineage>
</organism>
<evidence type="ECO:0000313" key="2">
    <source>
        <dbReference type="Proteomes" id="UP000054144"/>
    </source>
</evidence>
<accession>A0A0D7ANZ4</accession>
<gene>
    <name evidence="1" type="ORF">FISHEDRAFT_63827</name>
</gene>
<protein>
    <submittedName>
        <fullName evidence="1">Uncharacterized protein</fullName>
    </submittedName>
</protein>
<sequence>MCRRIAEGTRWTRCGHFQRHMIIAIVDCNSRHCRNSFIHPRSCHEPTCIRDYGEEIQRDVDRVDEYCWACRAAQARAEGRPIQ</sequence>
<evidence type="ECO:0000313" key="1">
    <source>
        <dbReference type="EMBL" id="KIY52498.1"/>
    </source>
</evidence>
<keyword evidence="2" id="KW-1185">Reference proteome</keyword>
<dbReference type="Proteomes" id="UP000054144">
    <property type="component" value="Unassembled WGS sequence"/>
</dbReference>
<reference evidence="1 2" key="1">
    <citation type="journal article" date="2015" name="Fungal Genet. Biol.">
        <title>Evolution of novel wood decay mechanisms in Agaricales revealed by the genome sequences of Fistulina hepatica and Cylindrobasidium torrendii.</title>
        <authorList>
            <person name="Floudas D."/>
            <person name="Held B.W."/>
            <person name="Riley R."/>
            <person name="Nagy L.G."/>
            <person name="Koehler G."/>
            <person name="Ransdell A.S."/>
            <person name="Younus H."/>
            <person name="Chow J."/>
            <person name="Chiniquy J."/>
            <person name="Lipzen A."/>
            <person name="Tritt A."/>
            <person name="Sun H."/>
            <person name="Haridas S."/>
            <person name="LaButti K."/>
            <person name="Ohm R.A."/>
            <person name="Kues U."/>
            <person name="Blanchette R.A."/>
            <person name="Grigoriev I.V."/>
            <person name="Minto R.E."/>
            <person name="Hibbett D.S."/>
        </authorList>
    </citation>
    <scope>NUCLEOTIDE SEQUENCE [LARGE SCALE GENOMIC DNA]</scope>
    <source>
        <strain evidence="1 2">ATCC 64428</strain>
    </source>
</reference>